<dbReference type="GO" id="GO:0006228">
    <property type="term" value="P:UTP biosynthetic process"/>
    <property type="evidence" value="ECO:0007669"/>
    <property type="project" value="InterPro"/>
</dbReference>
<evidence type="ECO:0000256" key="2">
    <source>
        <dbReference type="PROSITE-ProRule" id="PRU00706"/>
    </source>
</evidence>
<dbReference type="RefSeq" id="XP_032812973.1">
    <property type="nucleotide sequence ID" value="XM_032957082.1"/>
</dbReference>
<dbReference type="Gene3D" id="3.40.30.10">
    <property type="entry name" value="Glutaredoxin"/>
    <property type="match status" value="1"/>
</dbReference>
<dbReference type="PROSITE" id="PS51374">
    <property type="entry name" value="NDPK_LIKE"/>
    <property type="match status" value="3"/>
</dbReference>
<dbReference type="RefSeq" id="XP_032812971.1">
    <property type="nucleotide sequence ID" value="XM_032957080.1"/>
</dbReference>
<dbReference type="InterPro" id="IPR036850">
    <property type="entry name" value="NDK-like_dom_sf"/>
</dbReference>
<dbReference type="InterPro" id="IPR001564">
    <property type="entry name" value="Nucleoside_diP_kinase"/>
</dbReference>
<name>A0AAJ7T9P7_PETMA</name>
<sequence>MAAKKKEIQLQVLISNQEQWDELMALRGLIVTDVYPAWCGPCKAVMSLFRKIKNELGDDLLHFAAAEADSVEAFDKYRGKCEPTFLFHAGGELVDVVRGANAPVLQRKILAQLQAEKRVLEEGGERLVVQDTALQSMEDNDWDIKTSRGQQDQEEEEGEEALTSHPYTVALIKPDVVAKGKVEEIIMKVQEAGFEIVAHEERTLLPEEARDFYQHRSGEPNFAELVQFMSSGPCHVLMLSRPDGATDVIPAWRELIGPTDLEVAKAEKPDCLRAQYGTDTTLNALHGSSSQEQASRELAFFFPNLRGALGERAEPEDGRCSWVDRAAPGTPRGDSRQGSRVERTLALIRPDLLKEKKDTVLGAIKEAGFHIAMQKEVILTEEQAREFYREHEGQDYFGTLVKHMTSGPVLALALARKDAVQGWRDMLGPKDLQVAKEAAPQSLRAQFVSDAAPINQLHGSASPTEAKKELDFFFPKQQTLAVIKPDVLPQHKEEIMSTIRDAGFTVSMMREVELSQELASEFYHEHRDKAFFPQLVDLMSRGPSLMLVLNREDAVEEWRRLMGPADPDVARKTAPESLRARFARSLLENALHGASNLHHAQENIHLLFGDISFSPDGTVLGMEPDLDKVEPPEYRDDTEEDSTEKQDGERAIEKDAVDGHTHDNAEDITQEENKVYGENEREEALKKDGEEKERAISREGNESIRSGDDSGRDGESELKRVGTGNRKDDKDMNAEEGRVGDADGDEDKNEEQKQPHTESSAEPPTGNGEEPETASQGGP</sequence>
<dbReference type="PROSITE" id="PS51352">
    <property type="entry name" value="THIOREDOXIN_2"/>
    <property type="match status" value="1"/>
</dbReference>
<dbReference type="PANTHER" id="PTHR46135:SF3">
    <property type="entry name" value="NME_NM23 FAMILY MEMBER 8"/>
    <property type="match status" value="1"/>
</dbReference>
<dbReference type="GO" id="GO:0004550">
    <property type="term" value="F:nucleoside diphosphate kinase activity"/>
    <property type="evidence" value="ECO:0007669"/>
    <property type="project" value="InterPro"/>
</dbReference>
<dbReference type="PRINTS" id="PR01243">
    <property type="entry name" value="NUCDPKINASE"/>
</dbReference>
<dbReference type="KEGG" id="pmrn:116943837"/>
<dbReference type="Pfam" id="PF00085">
    <property type="entry name" value="Thioredoxin"/>
    <property type="match status" value="1"/>
</dbReference>
<feature type="compositionally biased region" description="Basic and acidic residues" evidence="4">
    <location>
        <begin position="643"/>
        <end position="741"/>
    </location>
</feature>
<dbReference type="InterPro" id="IPR036249">
    <property type="entry name" value="Thioredoxin-like_sf"/>
</dbReference>
<dbReference type="Pfam" id="PF00334">
    <property type="entry name" value="NDK"/>
    <property type="match status" value="2"/>
</dbReference>
<dbReference type="CDD" id="cd02948">
    <property type="entry name" value="TRX_NDPK"/>
    <property type="match status" value="1"/>
</dbReference>
<evidence type="ECO:0000313" key="6">
    <source>
        <dbReference type="Proteomes" id="UP001318040"/>
    </source>
</evidence>
<dbReference type="GO" id="GO:0006241">
    <property type="term" value="P:CTP biosynthetic process"/>
    <property type="evidence" value="ECO:0007669"/>
    <property type="project" value="InterPro"/>
</dbReference>
<dbReference type="PROSITE" id="PS00194">
    <property type="entry name" value="THIOREDOXIN_1"/>
    <property type="match status" value="1"/>
</dbReference>
<dbReference type="Gene3D" id="3.30.70.141">
    <property type="entry name" value="Nucleoside diphosphate kinase-like domain"/>
    <property type="match status" value="3"/>
</dbReference>
<dbReference type="AlphaFoldDB" id="A0AAJ7T9P7"/>
<comment type="similarity">
    <text evidence="1 2 3">Belongs to the NDK family.</text>
</comment>
<organism evidence="6 7">
    <name type="scientific">Petromyzon marinus</name>
    <name type="common">Sea lamprey</name>
    <dbReference type="NCBI Taxonomy" id="7757"/>
    <lineage>
        <taxon>Eukaryota</taxon>
        <taxon>Metazoa</taxon>
        <taxon>Chordata</taxon>
        <taxon>Craniata</taxon>
        <taxon>Vertebrata</taxon>
        <taxon>Cyclostomata</taxon>
        <taxon>Hyperoartia</taxon>
        <taxon>Petromyzontiformes</taxon>
        <taxon>Petromyzontidae</taxon>
        <taxon>Petromyzon</taxon>
    </lineage>
</organism>
<dbReference type="CDD" id="cd04416">
    <property type="entry name" value="NDPk_TX"/>
    <property type="match status" value="3"/>
</dbReference>
<evidence type="ECO:0000313" key="8">
    <source>
        <dbReference type="RefSeq" id="XP_032812971.1"/>
    </source>
</evidence>
<proteinExistence type="inferred from homology"/>
<dbReference type="SUPFAM" id="SSF52833">
    <property type="entry name" value="Thioredoxin-like"/>
    <property type="match status" value="1"/>
</dbReference>
<dbReference type="PANTHER" id="PTHR46135">
    <property type="entry name" value="NME/NM23 FAMILY MEMBER 8"/>
    <property type="match status" value="1"/>
</dbReference>
<dbReference type="InterPro" id="IPR013766">
    <property type="entry name" value="Thioredoxin_domain"/>
</dbReference>
<dbReference type="RefSeq" id="XP_032812970.1">
    <property type="nucleotide sequence ID" value="XM_032957079.1"/>
</dbReference>
<evidence type="ECO:0000256" key="3">
    <source>
        <dbReference type="RuleBase" id="RU004011"/>
    </source>
</evidence>
<accession>A0AAJ7T9P7</accession>
<evidence type="ECO:0000256" key="1">
    <source>
        <dbReference type="ARBA" id="ARBA00008142"/>
    </source>
</evidence>
<dbReference type="InterPro" id="IPR017937">
    <property type="entry name" value="Thioredoxin_CS"/>
</dbReference>
<feature type="domain" description="Thioredoxin" evidence="5">
    <location>
        <begin position="1"/>
        <end position="115"/>
    </location>
</feature>
<evidence type="ECO:0000256" key="4">
    <source>
        <dbReference type="SAM" id="MobiDB-lite"/>
    </source>
</evidence>
<dbReference type="InterPro" id="IPR051766">
    <property type="entry name" value="TXND_domain-containing"/>
</dbReference>
<dbReference type="GO" id="GO:0006183">
    <property type="term" value="P:GTP biosynthetic process"/>
    <property type="evidence" value="ECO:0007669"/>
    <property type="project" value="InterPro"/>
</dbReference>
<dbReference type="RefSeq" id="XP_032812972.1">
    <property type="nucleotide sequence ID" value="XM_032957081.1"/>
</dbReference>
<dbReference type="SMART" id="SM00562">
    <property type="entry name" value="NDK"/>
    <property type="match status" value="3"/>
</dbReference>
<dbReference type="Proteomes" id="UP001318040">
    <property type="component" value="Chromosome 19"/>
</dbReference>
<evidence type="ECO:0000313" key="7">
    <source>
        <dbReference type="RefSeq" id="XP_032812970.1"/>
    </source>
</evidence>
<comment type="caution">
    <text evidence="2">Lacks conserved residue(s) required for the propagation of feature annotation.</text>
</comment>
<dbReference type="InterPro" id="IPR034907">
    <property type="entry name" value="NDK-like_dom"/>
</dbReference>
<reference evidence="7 8" key="1">
    <citation type="submission" date="2025-04" db="UniProtKB">
        <authorList>
            <consortium name="RefSeq"/>
        </authorList>
    </citation>
    <scope>IDENTIFICATION</scope>
    <source>
        <tissue evidence="7 8">Sperm</tissue>
    </source>
</reference>
<evidence type="ECO:0000313" key="10">
    <source>
        <dbReference type="RefSeq" id="XP_032812973.1"/>
    </source>
</evidence>
<feature type="compositionally biased region" description="Basic and acidic residues" evidence="4">
    <location>
        <begin position="625"/>
        <end position="635"/>
    </location>
</feature>
<dbReference type="SUPFAM" id="SSF54919">
    <property type="entry name" value="Nucleoside diphosphate kinase, NDK"/>
    <property type="match status" value="3"/>
</dbReference>
<dbReference type="GeneID" id="116943837"/>
<gene>
    <name evidence="7 8 9 10" type="primary">LOC116943837</name>
</gene>
<evidence type="ECO:0000259" key="5">
    <source>
        <dbReference type="PROSITE" id="PS51352"/>
    </source>
</evidence>
<keyword evidence="6" id="KW-1185">Reference proteome</keyword>
<protein>
    <submittedName>
        <fullName evidence="7 8">Thioredoxin domain-containing protein 3 homolog isoform X1</fullName>
    </submittedName>
</protein>
<feature type="region of interest" description="Disordered" evidence="4">
    <location>
        <begin position="139"/>
        <end position="162"/>
    </location>
</feature>
<evidence type="ECO:0000313" key="9">
    <source>
        <dbReference type="RefSeq" id="XP_032812972.1"/>
    </source>
</evidence>
<feature type="region of interest" description="Disordered" evidence="4">
    <location>
        <begin position="618"/>
        <end position="779"/>
    </location>
</feature>